<accession>A0A915L9Y0</accession>
<feature type="region of interest" description="Disordered" evidence="1">
    <location>
        <begin position="80"/>
        <end position="107"/>
    </location>
</feature>
<dbReference type="Proteomes" id="UP000887565">
    <property type="component" value="Unplaced"/>
</dbReference>
<evidence type="ECO:0000313" key="3">
    <source>
        <dbReference type="WBParaSite" id="nRc.2.0.1.t47637-RA"/>
    </source>
</evidence>
<dbReference type="AlphaFoldDB" id="A0A915L9Y0"/>
<protein>
    <submittedName>
        <fullName evidence="3">Uncharacterized protein</fullName>
    </submittedName>
</protein>
<reference evidence="3" key="1">
    <citation type="submission" date="2022-11" db="UniProtKB">
        <authorList>
            <consortium name="WormBaseParasite"/>
        </authorList>
    </citation>
    <scope>IDENTIFICATION</scope>
</reference>
<dbReference type="WBParaSite" id="nRc.2.0.1.t47637-RA">
    <property type="protein sequence ID" value="nRc.2.0.1.t47637-RA"/>
    <property type="gene ID" value="nRc.2.0.1.g47637"/>
</dbReference>
<evidence type="ECO:0000256" key="1">
    <source>
        <dbReference type="SAM" id="MobiDB-lite"/>
    </source>
</evidence>
<sequence length="146" mass="15844">MIKKANETYFKQTPAPSTIAENGPVVDPQSLLAGNPFLVKLDLRTISPQMINYVMNGGQVPGVAPETLRQLTRYYLEQQRRAPSGQTLQSNEANREPQMDGAAPLPPLSSLPVDMIGQVMKGGVIPGKFNMGLDNFFGVNFGIAKV</sequence>
<keyword evidence="2" id="KW-1185">Reference proteome</keyword>
<evidence type="ECO:0000313" key="2">
    <source>
        <dbReference type="Proteomes" id="UP000887565"/>
    </source>
</evidence>
<proteinExistence type="predicted"/>
<name>A0A915L9Y0_ROMCU</name>
<organism evidence="2 3">
    <name type="scientific">Romanomermis culicivorax</name>
    <name type="common">Nematode worm</name>
    <dbReference type="NCBI Taxonomy" id="13658"/>
    <lineage>
        <taxon>Eukaryota</taxon>
        <taxon>Metazoa</taxon>
        <taxon>Ecdysozoa</taxon>
        <taxon>Nematoda</taxon>
        <taxon>Enoplea</taxon>
        <taxon>Dorylaimia</taxon>
        <taxon>Mermithida</taxon>
        <taxon>Mermithoidea</taxon>
        <taxon>Mermithidae</taxon>
        <taxon>Romanomermis</taxon>
    </lineage>
</organism>